<dbReference type="STRING" id="617002.SAMN05660653_00659"/>
<dbReference type="Proteomes" id="UP000198771">
    <property type="component" value="Unassembled WGS sequence"/>
</dbReference>
<proteinExistence type="predicted"/>
<keyword evidence="2" id="KW-1185">Reference proteome</keyword>
<evidence type="ECO:0000313" key="2">
    <source>
        <dbReference type="Proteomes" id="UP000198771"/>
    </source>
</evidence>
<protein>
    <submittedName>
        <fullName evidence="1">Uncharacterized protein</fullName>
    </submittedName>
</protein>
<gene>
    <name evidence="1" type="ORF">SAMN05660653_00659</name>
</gene>
<organism evidence="1 2">
    <name type="scientific">Desulfonatronum thiosulfatophilum</name>
    <dbReference type="NCBI Taxonomy" id="617002"/>
    <lineage>
        <taxon>Bacteria</taxon>
        <taxon>Pseudomonadati</taxon>
        <taxon>Thermodesulfobacteriota</taxon>
        <taxon>Desulfovibrionia</taxon>
        <taxon>Desulfovibrionales</taxon>
        <taxon>Desulfonatronaceae</taxon>
        <taxon>Desulfonatronum</taxon>
    </lineage>
</organism>
<name>A0A1G6AYI5_9BACT</name>
<sequence>MDQMQKQALQVTKEIVVKFIETNRISPTNFSEQFREIYRSVLTTIRFEDGLEPLDGDDDPELPI</sequence>
<dbReference type="RefSeq" id="WP_092117207.1">
    <property type="nucleotide sequence ID" value="NZ_FMXO01000003.1"/>
</dbReference>
<evidence type="ECO:0000313" key="1">
    <source>
        <dbReference type="EMBL" id="SDB13428.1"/>
    </source>
</evidence>
<accession>A0A1G6AYI5</accession>
<dbReference type="OrthoDB" id="9801073at2"/>
<dbReference type="EMBL" id="FMXO01000003">
    <property type="protein sequence ID" value="SDB13428.1"/>
    <property type="molecule type" value="Genomic_DNA"/>
</dbReference>
<dbReference type="AlphaFoldDB" id="A0A1G6AYI5"/>
<reference evidence="1 2" key="1">
    <citation type="submission" date="2016-10" db="EMBL/GenBank/DDBJ databases">
        <authorList>
            <person name="de Groot N.N."/>
        </authorList>
    </citation>
    <scope>NUCLEOTIDE SEQUENCE [LARGE SCALE GENOMIC DNA]</scope>
    <source>
        <strain evidence="1 2">ASO4-2</strain>
    </source>
</reference>